<organism evidence="2 3">
    <name type="scientific">Aspergillus sydowii CBS 593.65</name>
    <dbReference type="NCBI Taxonomy" id="1036612"/>
    <lineage>
        <taxon>Eukaryota</taxon>
        <taxon>Fungi</taxon>
        <taxon>Dikarya</taxon>
        <taxon>Ascomycota</taxon>
        <taxon>Pezizomycotina</taxon>
        <taxon>Eurotiomycetes</taxon>
        <taxon>Eurotiomycetidae</taxon>
        <taxon>Eurotiales</taxon>
        <taxon>Aspergillaceae</taxon>
        <taxon>Aspergillus</taxon>
        <taxon>Aspergillus subgen. Nidulantes</taxon>
    </lineage>
</organism>
<protein>
    <submittedName>
        <fullName evidence="2">Uncharacterized protein</fullName>
    </submittedName>
</protein>
<dbReference type="VEuPathDB" id="FungiDB:ASPSYDRAFT_725714"/>
<gene>
    <name evidence="2" type="ORF">ASPSYDRAFT_725714</name>
</gene>
<feature type="transmembrane region" description="Helical" evidence="1">
    <location>
        <begin position="6"/>
        <end position="23"/>
    </location>
</feature>
<evidence type="ECO:0000313" key="3">
    <source>
        <dbReference type="Proteomes" id="UP000184356"/>
    </source>
</evidence>
<dbReference type="AlphaFoldDB" id="A0A1L9SXY9"/>
<keyword evidence="1" id="KW-0812">Transmembrane</keyword>
<keyword evidence="3" id="KW-1185">Reference proteome</keyword>
<dbReference type="GeneID" id="63766730"/>
<reference evidence="3" key="1">
    <citation type="journal article" date="2017" name="Genome Biol.">
        <title>Comparative genomics reveals high biological diversity and specific adaptations in the industrially and medically important fungal genus Aspergillus.</title>
        <authorList>
            <person name="de Vries R.P."/>
            <person name="Riley R."/>
            <person name="Wiebenga A."/>
            <person name="Aguilar-Osorio G."/>
            <person name="Amillis S."/>
            <person name="Uchima C.A."/>
            <person name="Anderluh G."/>
            <person name="Asadollahi M."/>
            <person name="Askin M."/>
            <person name="Barry K."/>
            <person name="Battaglia E."/>
            <person name="Bayram O."/>
            <person name="Benocci T."/>
            <person name="Braus-Stromeyer S.A."/>
            <person name="Caldana C."/>
            <person name="Canovas D."/>
            <person name="Cerqueira G.C."/>
            <person name="Chen F."/>
            <person name="Chen W."/>
            <person name="Choi C."/>
            <person name="Clum A."/>
            <person name="Dos Santos R.A."/>
            <person name="Damasio A.R."/>
            <person name="Diallinas G."/>
            <person name="Emri T."/>
            <person name="Fekete E."/>
            <person name="Flipphi M."/>
            <person name="Freyberg S."/>
            <person name="Gallo A."/>
            <person name="Gournas C."/>
            <person name="Habgood R."/>
            <person name="Hainaut M."/>
            <person name="Harispe M.L."/>
            <person name="Henrissat B."/>
            <person name="Hilden K.S."/>
            <person name="Hope R."/>
            <person name="Hossain A."/>
            <person name="Karabika E."/>
            <person name="Karaffa L."/>
            <person name="Karanyi Z."/>
            <person name="Krasevec N."/>
            <person name="Kuo A."/>
            <person name="Kusch H."/>
            <person name="LaButti K."/>
            <person name="Lagendijk E.L."/>
            <person name="Lapidus A."/>
            <person name="Levasseur A."/>
            <person name="Lindquist E."/>
            <person name="Lipzen A."/>
            <person name="Logrieco A.F."/>
            <person name="MacCabe A."/>
            <person name="Maekelae M.R."/>
            <person name="Malavazi I."/>
            <person name="Melin P."/>
            <person name="Meyer V."/>
            <person name="Mielnichuk N."/>
            <person name="Miskei M."/>
            <person name="Molnar A.P."/>
            <person name="Mule G."/>
            <person name="Ngan C.Y."/>
            <person name="Orejas M."/>
            <person name="Orosz E."/>
            <person name="Ouedraogo J.P."/>
            <person name="Overkamp K.M."/>
            <person name="Park H.-S."/>
            <person name="Perrone G."/>
            <person name="Piumi F."/>
            <person name="Punt P.J."/>
            <person name="Ram A.F."/>
            <person name="Ramon A."/>
            <person name="Rauscher S."/>
            <person name="Record E."/>
            <person name="Riano-Pachon D.M."/>
            <person name="Robert V."/>
            <person name="Roehrig J."/>
            <person name="Ruller R."/>
            <person name="Salamov A."/>
            <person name="Salih N.S."/>
            <person name="Samson R.A."/>
            <person name="Sandor E."/>
            <person name="Sanguinetti M."/>
            <person name="Schuetze T."/>
            <person name="Sepcic K."/>
            <person name="Shelest E."/>
            <person name="Sherlock G."/>
            <person name="Sophianopoulou V."/>
            <person name="Squina F.M."/>
            <person name="Sun H."/>
            <person name="Susca A."/>
            <person name="Todd R.B."/>
            <person name="Tsang A."/>
            <person name="Unkles S.E."/>
            <person name="van de Wiele N."/>
            <person name="van Rossen-Uffink D."/>
            <person name="Oliveira J.V."/>
            <person name="Vesth T.C."/>
            <person name="Visser J."/>
            <person name="Yu J.-H."/>
            <person name="Zhou M."/>
            <person name="Andersen M.R."/>
            <person name="Archer D.B."/>
            <person name="Baker S.E."/>
            <person name="Benoit I."/>
            <person name="Brakhage A.A."/>
            <person name="Braus G.H."/>
            <person name="Fischer R."/>
            <person name="Frisvad J.C."/>
            <person name="Goldman G.H."/>
            <person name="Houbraken J."/>
            <person name="Oakley B."/>
            <person name="Pocsi I."/>
            <person name="Scazzocchio C."/>
            <person name="Seiboth B."/>
            <person name="vanKuyk P.A."/>
            <person name="Wortman J."/>
            <person name="Dyer P.S."/>
            <person name="Grigoriev I.V."/>
        </authorList>
    </citation>
    <scope>NUCLEOTIDE SEQUENCE [LARGE SCALE GENOMIC DNA]</scope>
    <source>
        <strain evidence="3">CBS 593.65</strain>
    </source>
</reference>
<keyword evidence="1" id="KW-0472">Membrane</keyword>
<proteinExistence type="predicted"/>
<dbReference type="OrthoDB" id="10583111at2759"/>
<name>A0A1L9SXY9_9EURO</name>
<evidence type="ECO:0000313" key="2">
    <source>
        <dbReference type="EMBL" id="OJJ52016.1"/>
    </source>
</evidence>
<accession>A0A1L9SXY9</accession>
<dbReference type="Proteomes" id="UP000184356">
    <property type="component" value="Unassembled WGS sequence"/>
</dbReference>
<dbReference type="EMBL" id="KV878607">
    <property type="protein sequence ID" value="OJJ52016.1"/>
    <property type="molecule type" value="Genomic_DNA"/>
</dbReference>
<evidence type="ECO:0000256" key="1">
    <source>
        <dbReference type="SAM" id="Phobius"/>
    </source>
</evidence>
<keyword evidence="1" id="KW-1133">Transmembrane helix</keyword>
<sequence length="156" mass="17269">MTMNDWVAAYIKACVLLLFYVPLSTFHDQPLFYLLSFKPPKHRYPNRTFETIMSSTEILYPSPTETSYASPVLSPTSTGGPVRHKRTNRTSVNKVCSNRSRDSSSSFSSPARTIASIVRYASLDATGANQRNPNPTLLPTEELDFYLAIAGALAGK</sequence>
<dbReference type="RefSeq" id="XP_040695822.1">
    <property type="nucleotide sequence ID" value="XM_040850657.1"/>
</dbReference>